<evidence type="ECO:0000259" key="2">
    <source>
        <dbReference type="Pfam" id="PF08327"/>
    </source>
</evidence>
<comment type="similarity">
    <text evidence="1">Belongs to the AHA1 family.</text>
</comment>
<dbReference type="Proteomes" id="UP001320876">
    <property type="component" value="Unassembled WGS sequence"/>
</dbReference>
<keyword evidence="4" id="KW-1185">Reference proteome</keyword>
<dbReference type="InterPro" id="IPR013538">
    <property type="entry name" value="ASHA1/2-like_C"/>
</dbReference>
<evidence type="ECO:0000313" key="3">
    <source>
        <dbReference type="EMBL" id="MCW1921875.1"/>
    </source>
</evidence>
<protein>
    <submittedName>
        <fullName evidence="3">SRPBCC family protein</fullName>
    </submittedName>
</protein>
<dbReference type="InterPro" id="IPR023393">
    <property type="entry name" value="START-like_dom_sf"/>
</dbReference>
<dbReference type="EMBL" id="JAPDDT010000002">
    <property type="protein sequence ID" value="MCW1921875.1"/>
    <property type="molecule type" value="Genomic_DNA"/>
</dbReference>
<name>A0ABT3GEY7_9BACT</name>
<sequence>MNDITDRIEKQILLRSPRTRVWRAIADSREFGAWFGVELDGDWVAGKPIKGRFKGEFTQEMIDEWLKELGLPPSPVAKVLPEVFCVVEAIEPEHRFAFRWIPYGIDAGIDPETEPKTLVEFHLSDEGDGTLLKVVESGFDAVPPARRKRAFLMNTGGWESQLENIAKHLAKESAS</sequence>
<dbReference type="RefSeq" id="WP_264485985.1">
    <property type="nucleotide sequence ID" value="NZ_JAPDDT010000002.1"/>
</dbReference>
<comment type="caution">
    <text evidence="3">The sequence shown here is derived from an EMBL/GenBank/DDBJ whole genome shotgun (WGS) entry which is preliminary data.</text>
</comment>
<evidence type="ECO:0000313" key="4">
    <source>
        <dbReference type="Proteomes" id="UP001320876"/>
    </source>
</evidence>
<gene>
    <name evidence="3" type="ORF">OKA05_04885</name>
</gene>
<reference evidence="3 4" key="1">
    <citation type="submission" date="2022-10" db="EMBL/GenBank/DDBJ databases">
        <title>Luteolibacter arcticus strain CCTCC AB 2014275, whole genome shotgun sequencing project.</title>
        <authorList>
            <person name="Zhao G."/>
            <person name="Shen L."/>
        </authorList>
    </citation>
    <scope>NUCLEOTIDE SEQUENCE [LARGE SCALE GENOMIC DNA]</scope>
    <source>
        <strain evidence="3 4">CCTCC AB 2014275</strain>
    </source>
</reference>
<evidence type="ECO:0000256" key="1">
    <source>
        <dbReference type="ARBA" id="ARBA00006817"/>
    </source>
</evidence>
<organism evidence="3 4">
    <name type="scientific">Luteolibacter arcticus</name>
    <dbReference type="NCBI Taxonomy" id="1581411"/>
    <lineage>
        <taxon>Bacteria</taxon>
        <taxon>Pseudomonadati</taxon>
        <taxon>Verrucomicrobiota</taxon>
        <taxon>Verrucomicrobiia</taxon>
        <taxon>Verrucomicrobiales</taxon>
        <taxon>Verrucomicrobiaceae</taxon>
        <taxon>Luteolibacter</taxon>
    </lineage>
</organism>
<dbReference type="Gene3D" id="3.30.530.20">
    <property type="match status" value="1"/>
</dbReference>
<dbReference type="CDD" id="cd08898">
    <property type="entry name" value="SRPBCC_CalC_Aha1-like_5"/>
    <property type="match status" value="1"/>
</dbReference>
<accession>A0ABT3GEY7</accession>
<dbReference type="Pfam" id="PF08327">
    <property type="entry name" value="AHSA1"/>
    <property type="match status" value="1"/>
</dbReference>
<dbReference type="SUPFAM" id="SSF55961">
    <property type="entry name" value="Bet v1-like"/>
    <property type="match status" value="1"/>
</dbReference>
<feature type="domain" description="Activator of Hsp90 ATPase homologue 1/2-like C-terminal" evidence="2">
    <location>
        <begin position="16"/>
        <end position="169"/>
    </location>
</feature>
<proteinExistence type="inferred from homology"/>